<evidence type="ECO:0000259" key="3">
    <source>
        <dbReference type="Pfam" id="PF16064"/>
    </source>
</evidence>
<dbReference type="PANTHER" id="PTHR34153:SF2">
    <property type="entry name" value="SI:CH211-262H13.3-RELATED"/>
    <property type="match status" value="1"/>
</dbReference>
<sequence>MTSYAVVVFTGEEGVAMIPEVWCVGDNRCYWPPFKTVQRFERALLSCEPPKENWALYDMRILRKTDSYDKARQLVTKAQDTSDLQTDAEEDQPNRKRQKKANPRYFPEESSESEGENILDQTPEVTSVVNTPPRFEVPSRSASVGLPHARRDPQLPVPPPLPELRTVSPIAGRAVDIPSPVTPSSTTTANVTATQRLMLKLLVELQTELKELKADVRQLRVASVPPVQAVADEEEYQLPDGVVLPCSTLEELKLLDAKLKVDSSLRKHMLTLLMATGGSDLRDVVKRTMKTVFTNAVEVQLNWTGQGTKASFEALALKPIFEKAIRRTRATSGCDLSEIKREIIHYLKGSTDRQGGRNAWHNPPPAQAQADN</sequence>
<gene>
    <name evidence="4" type="ORF">HOLleu_28304</name>
</gene>
<dbReference type="PANTHER" id="PTHR34153">
    <property type="entry name" value="SI:CH211-262H13.3-RELATED-RELATED"/>
    <property type="match status" value="1"/>
</dbReference>
<feature type="compositionally biased region" description="Polar residues" evidence="2">
    <location>
        <begin position="119"/>
        <end position="130"/>
    </location>
</feature>
<feature type="region of interest" description="Disordered" evidence="2">
    <location>
        <begin position="351"/>
        <end position="372"/>
    </location>
</feature>
<name>A0A9Q1BLV6_HOLLE</name>
<protein>
    <recommendedName>
        <fullName evidence="3">DUF4806 domain-containing protein</fullName>
    </recommendedName>
</protein>
<dbReference type="EMBL" id="JAIZAY010000014">
    <property type="protein sequence ID" value="KAJ8029021.1"/>
    <property type="molecule type" value="Genomic_DNA"/>
</dbReference>
<comment type="caution">
    <text evidence="4">The sequence shown here is derived from an EMBL/GenBank/DDBJ whole genome shotgun (WGS) entry which is preliminary data.</text>
</comment>
<dbReference type="AlphaFoldDB" id="A0A9Q1BLV6"/>
<dbReference type="Proteomes" id="UP001152320">
    <property type="component" value="Chromosome 14"/>
</dbReference>
<evidence type="ECO:0000256" key="1">
    <source>
        <dbReference type="SAM" id="Coils"/>
    </source>
</evidence>
<feature type="region of interest" description="Disordered" evidence="2">
    <location>
        <begin position="76"/>
        <end position="162"/>
    </location>
</feature>
<dbReference type="Pfam" id="PF16064">
    <property type="entry name" value="DUF4806"/>
    <property type="match status" value="1"/>
</dbReference>
<dbReference type="OrthoDB" id="8785518at2759"/>
<keyword evidence="1" id="KW-0175">Coiled coil</keyword>
<keyword evidence="5" id="KW-1185">Reference proteome</keyword>
<proteinExistence type="predicted"/>
<feature type="domain" description="DUF4806" evidence="3">
    <location>
        <begin position="240"/>
        <end position="313"/>
    </location>
</feature>
<evidence type="ECO:0000256" key="2">
    <source>
        <dbReference type="SAM" id="MobiDB-lite"/>
    </source>
</evidence>
<evidence type="ECO:0000313" key="5">
    <source>
        <dbReference type="Proteomes" id="UP001152320"/>
    </source>
</evidence>
<accession>A0A9Q1BLV6</accession>
<feature type="compositionally biased region" description="Polar residues" evidence="2">
    <location>
        <begin position="76"/>
        <end position="85"/>
    </location>
</feature>
<reference evidence="4" key="1">
    <citation type="submission" date="2021-10" db="EMBL/GenBank/DDBJ databases">
        <title>Tropical sea cucumber genome reveals ecological adaptation and Cuvierian tubules defense mechanism.</title>
        <authorList>
            <person name="Chen T."/>
        </authorList>
    </citation>
    <scope>NUCLEOTIDE SEQUENCE</scope>
    <source>
        <strain evidence="4">Nanhai2018</strain>
        <tissue evidence="4">Muscle</tissue>
    </source>
</reference>
<dbReference type="InterPro" id="IPR032071">
    <property type="entry name" value="DUF4806"/>
</dbReference>
<evidence type="ECO:0000313" key="4">
    <source>
        <dbReference type="EMBL" id="KAJ8029021.1"/>
    </source>
</evidence>
<feature type="coiled-coil region" evidence="1">
    <location>
        <begin position="195"/>
        <end position="222"/>
    </location>
</feature>
<organism evidence="4 5">
    <name type="scientific">Holothuria leucospilota</name>
    <name type="common">Black long sea cucumber</name>
    <name type="synonym">Mertensiothuria leucospilota</name>
    <dbReference type="NCBI Taxonomy" id="206669"/>
    <lineage>
        <taxon>Eukaryota</taxon>
        <taxon>Metazoa</taxon>
        <taxon>Echinodermata</taxon>
        <taxon>Eleutherozoa</taxon>
        <taxon>Echinozoa</taxon>
        <taxon>Holothuroidea</taxon>
        <taxon>Aspidochirotacea</taxon>
        <taxon>Aspidochirotida</taxon>
        <taxon>Holothuriidae</taxon>
        <taxon>Holothuria</taxon>
    </lineage>
</organism>